<dbReference type="PATRIC" id="fig|1166018.3.peg.2354"/>
<sequence>MLFQNATVFTGDQLLSGYDVLIERGQISAISTDLLDATTEQVIDLNGDYLVPGFIDLQLYGGSEAFLNETPTPDAIRQIFDSHARNGTTTLLPTMHSDTLAQMQQAMAAIATVRDAMPLNVPGIHLEGPYFNPVKRGAHRAALVRTPAEGELEALFSTNADVIRILTAAPEVLSDEQLALLNQLKHPDTLLSLGHSNATYQQATDAFNGAGASPVFTLATHLYNAMRGFESREPGTVGAIFDHPTVACSIIADGYHCAPAAIRMAHRLLGPDRLFMICDALFANPPRPTFALGDFIVSYEPGSGTPDEPLHGRYVSHEGKLGGTAITLADCVRYAVDTVDLPLTDVLRMASTTPARLIGLDTQIGHIKAGYVANLVHLDRSLTVKGVWIDGEALA</sequence>
<gene>
    <name evidence="10" type="ORF">FAES_5378</name>
</gene>
<dbReference type="EC" id="3.5.1.25" evidence="10"/>
<dbReference type="RefSeq" id="WP_015334474.1">
    <property type="nucleotide sequence ID" value="NC_020054.1"/>
</dbReference>
<accession>I0KGX4</accession>
<dbReference type="EMBL" id="HE796683">
    <property type="protein sequence ID" value="CCH03377.1"/>
    <property type="molecule type" value="Genomic_DNA"/>
</dbReference>
<comment type="cofactor">
    <cofactor evidence="8">
        <name>a divalent metal cation</name>
        <dbReference type="ChEBI" id="CHEBI:60240"/>
    </cofactor>
    <text evidence="8">Binds 1 divalent metal cation per subunit.</text>
</comment>
<dbReference type="Pfam" id="PF01979">
    <property type="entry name" value="Amidohydro_1"/>
    <property type="match status" value="1"/>
</dbReference>
<keyword evidence="4 5" id="KW-0119">Carbohydrate metabolism</keyword>
<dbReference type="PANTHER" id="PTHR11113">
    <property type="entry name" value="N-ACETYLGLUCOSAMINE-6-PHOSPHATE DEACETYLASE"/>
    <property type="match status" value="1"/>
</dbReference>
<dbReference type="NCBIfam" id="TIGR00221">
    <property type="entry name" value="nagA"/>
    <property type="match status" value="1"/>
</dbReference>
<evidence type="ECO:0000256" key="3">
    <source>
        <dbReference type="ARBA" id="ARBA00022801"/>
    </source>
</evidence>
<reference evidence="10 11" key="1">
    <citation type="journal article" date="2012" name="J. Bacteriol.">
        <title>Genome Sequence of Fibrella aestuarina BUZ 2T, a Filamentous Marine Bacterium.</title>
        <authorList>
            <person name="Filippini M."/>
            <person name="Qi W."/>
            <person name="Blom J."/>
            <person name="Goesmann A."/>
            <person name="Smits T.H."/>
            <person name="Bagheri H.C."/>
        </authorList>
    </citation>
    <scope>NUCLEOTIDE SEQUENCE [LARGE SCALE GENOMIC DNA]</scope>
    <source>
        <strain evidence="11">BUZ 2T</strain>
    </source>
</reference>
<dbReference type="KEGG" id="fae:FAES_5378"/>
<feature type="binding site" evidence="7">
    <location>
        <position position="232"/>
    </location>
    <ligand>
        <name>substrate</name>
    </ligand>
</feature>
<dbReference type="InterPro" id="IPR011059">
    <property type="entry name" value="Metal-dep_hydrolase_composite"/>
</dbReference>
<evidence type="ECO:0000256" key="4">
    <source>
        <dbReference type="ARBA" id="ARBA00023277"/>
    </source>
</evidence>
<evidence type="ECO:0000256" key="7">
    <source>
        <dbReference type="PIRSR" id="PIRSR038994-2"/>
    </source>
</evidence>
<protein>
    <submittedName>
        <fullName evidence="10">N-acetylglucosamine-6-phosphate deacetylase</fullName>
        <ecNumber evidence="10">3.5.1.25</ecNumber>
    </submittedName>
</protein>
<keyword evidence="2 8" id="KW-0479">Metal-binding</keyword>
<feature type="binding site" evidence="7">
    <location>
        <position position="256"/>
    </location>
    <ligand>
        <name>substrate</name>
    </ligand>
</feature>
<feature type="binding site" evidence="7">
    <location>
        <begin position="321"/>
        <end position="323"/>
    </location>
    <ligand>
        <name>substrate</name>
    </ligand>
</feature>
<dbReference type="PIRSF" id="PIRSF038994">
    <property type="entry name" value="NagA"/>
    <property type="match status" value="1"/>
</dbReference>
<comment type="similarity">
    <text evidence="1 5">Belongs to the metallo-dependent hydrolases superfamily. NagA family.</text>
</comment>
<feature type="active site" description="Proton donor/acceptor" evidence="6">
    <location>
        <position position="279"/>
    </location>
</feature>
<evidence type="ECO:0000256" key="8">
    <source>
        <dbReference type="PIRSR" id="PIRSR038994-3"/>
    </source>
</evidence>
<evidence type="ECO:0000313" key="10">
    <source>
        <dbReference type="EMBL" id="CCH03377.1"/>
    </source>
</evidence>
<feature type="binding site" evidence="7">
    <location>
        <begin position="224"/>
        <end position="225"/>
    </location>
    <ligand>
        <name>substrate</name>
    </ligand>
</feature>
<feature type="binding site" evidence="8">
    <location>
        <position position="221"/>
    </location>
    <ligand>
        <name>Zn(2+)</name>
        <dbReference type="ChEBI" id="CHEBI:29105"/>
    </ligand>
</feature>
<evidence type="ECO:0000256" key="1">
    <source>
        <dbReference type="ARBA" id="ARBA00010716"/>
    </source>
</evidence>
<dbReference type="SUPFAM" id="SSF51556">
    <property type="entry name" value="Metallo-dependent hydrolases"/>
    <property type="match status" value="1"/>
</dbReference>
<proteinExistence type="inferred from homology"/>
<evidence type="ECO:0000313" key="11">
    <source>
        <dbReference type="Proteomes" id="UP000011058"/>
    </source>
</evidence>
<dbReference type="Proteomes" id="UP000011058">
    <property type="component" value="Chromosome"/>
</dbReference>
<dbReference type="InterPro" id="IPR032466">
    <property type="entry name" value="Metal_Hydrolase"/>
</dbReference>
<dbReference type="GO" id="GO:0006046">
    <property type="term" value="P:N-acetylglucosamine catabolic process"/>
    <property type="evidence" value="ECO:0007669"/>
    <property type="project" value="TreeGrafter"/>
</dbReference>
<dbReference type="eggNOG" id="COG1820">
    <property type="taxonomic scope" value="Bacteria"/>
</dbReference>
<dbReference type="Gene3D" id="3.20.20.140">
    <property type="entry name" value="Metal-dependent hydrolases"/>
    <property type="match status" value="1"/>
</dbReference>
<dbReference type="AlphaFoldDB" id="I0KGX4"/>
<feature type="binding site" evidence="8">
    <location>
        <position position="127"/>
    </location>
    <ligand>
        <name>Zn(2+)</name>
        <dbReference type="ChEBI" id="CHEBI:29105"/>
    </ligand>
</feature>
<dbReference type="SUPFAM" id="SSF51338">
    <property type="entry name" value="Composite domain of metallo-dependent hydrolases"/>
    <property type="match status" value="1"/>
</dbReference>
<name>I0KGX4_9BACT</name>
<organism evidence="10 11">
    <name type="scientific">Fibrella aestuarina BUZ 2</name>
    <dbReference type="NCBI Taxonomy" id="1166018"/>
    <lineage>
        <taxon>Bacteria</taxon>
        <taxon>Pseudomonadati</taxon>
        <taxon>Bacteroidota</taxon>
        <taxon>Cytophagia</taxon>
        <taxon>Cytophagales</taxon>
        <taxon>Spirosomataceae</taxon>
        <taxon>Fibrella</taxon>
    </lineage>
</organism>
<dbReference type="InterPro" id="IPR006680">
    <property type="entry name" value="Amidohydro-rel"/>
</dbReference>
<dbReference type="PANTHER" id="PTHR11113:SF14">
    <property type="entry name" value="N-ACETYLGLUCOSAMINE-6-PHOSPHATE DEACETYLASE"/>
    <property type="match status" value="1"/>
</dbReference>
<dbReference type="GO" id="GO:0008448">
    <property type="term" value="F:N-acetylglucosamine-6-phosphate deacetylase activity"/>
    <property type="evidence" value="ECO:0007669"/>
    <property type="project" value="UniProtKB-EC"/>
</dbReference>
<evidence type="ECO:0000256" key="5">
    <source>
        <dbReference type="PIRNR" id="PIRNR038994"/>
    </source>
</evidence>
<feature type="domain" description="Amidohydrolase-related" evidence="9">
    <location>
        <begin position="49"/>
        <end position="393"/>
    </location>
</feature>
<evidence type="ECO:0000256" key="2">
    <source>
        <dbReference type="ARBA" id="ARBA00022723"/>
    </source>
</evidence>
<feature type="binding site" evidence="7">
    <location>
        <position position="138"/>
    </location>
    <ligand>
        <name>substrate</name>
    </ligand>
</feature>
<dbReference type="InterPro" id="IPR003764">
    <property type="entry name" value="GlcNAc_6-P_deAcase"/>
</dbReference>
<keyword evidence="11" id="KW-1185">Reference proteome</keyword>
<evidence type="ECO:0000259" key="9">
    <source>
        <dbReference type="Pfam" id="PF01979"/>
    </source>
</evidence>
<keyword evidence="3 5" id="KW-0378">Hydrolase</keyword>
<evidence type="ECO:0000256" key="6">
    <source>
        <dbReference type="PIRSR" id="PIRSR038994-1"/>
    </source>
</evidence>
<dbReference type="GO" id="GO:0046872">
    <property type="term" value="F:metal ion binding"/>
    <property type="evidence" value="ECO:0007669"/>
    <property type="project" value="UniProtKB-KW"/>
</dbReference>
<feature type="binding site" evidence="8">
    <location>
        <position position="195"/>
    </location>
    <ligand>
        <name>Zn(2+)</name>
        <dbReference type="ChEBI" id="CHEBI:29105"/>
    </ligand>
</feature>
<dbReference type="STRING" id="1166018.FAES_5378"/>
<dbReference type="Gene3D" id="2.30.40.10">
    <property type="entry name" value="Urease, subunit C, domain 1"/>
    <property type="match status" value="1"/>
</dbReference>
<dbReference type="HOGENOM" id="CLU_032482_2_2_10"/>